<dbReference type="FunFam" id="3.40.50.300:FF:000695">
    <property type="entry name" value="Flagellar biosynthesis regulator FlhF"/>
    <property type="match status" value="1"/>
</dbReference>
<keyword evidence="11" id="KW-1006">Bacterial flagellum protein export</keyword>
<keyword evidence="5" id="KW-1003">Cell membrane</keyword>
<evidence type="ECO:0000256" key="14">
    <source>
        <dbReference type="SAM" id="MobiDB-lite"/>
    </source>
</evidence>
<dbReference type="CDD" id="cd17873">
    <property type="entry name" value="FlhF"/>
    <property type="match status" value="1"/>
</dbReference>
<feature type="domain" description="SRP54-type proteins GTP-binding" evidence="16">
    <location>
        <begin position="324"/>
        <end position="475"/>
    </location>
</feature>
<accession>A0A938BJW3</accession>
<protein>
    <recommendedName>
        <fullName evidence="3">Flagellar biosynthesis protein FlhF</fullName>
    </recommendedName>
    <alternativeName>
        <fullName evidence="13">Flagella-associated GTP-binding protein</fullName>
    </alternativeName>
</protein>
<comment type="similarity">
    <text evidence="2">Belongs to the GTP-binding SRP family.</text>
</comment>
<dbReference type="GO" id="GO:0005047">
    <property type="term" value="F:signal recognition particle binding"/>
    <property type="evidence" value="ECO:0007669"/>
    <property type="project" value="TreeGrafter"/>
</dbReference>
<sequence length="475" mass="49194">MKIRQYTAPTLQEALIKIKLDLGPDAVILHQRKLKKGGFLGFFGKELVEVLAAVDNSPPGTKKKARESAALAEETDEYLPAGPKHTGSLAPRAPTGAPGSGGVPGSGGRTGVAGIPGAGGIGPWDAPMPDADDVPAIATGNPLAAIHAAMAQQAAAGQVGRGHADIAQPGTRQQRVRSATTGADPGVHPAYGPDVGPGTEQLKTAVLGELSEQVREVVARAVGSAVGELADQVAERMADKVDAAVSRLETATPAKGSWTPVQQKVYDRLLKADLDATLARQVLVKLHAAGANTEEQMAERLTDVVSSFVKVAGPIKPAKGGEPPQVVILVGPTGVGKTTTIAKLAATARLAGRAVSLITIDTYRIAAVEQLKVYGDIIGIPVDVVMTPGALREAIGKMKDREIILIDTAGRSPSHKLHLNELRSFLEAVPDREVHLVLSATTTRANLVKAIESFSAAGLDRLLITKVDEAATLGA</sequence>
<organism evidence="17 18">
    <name type="scientific">Candidatus Tanganyikabacteria bacterium</name>
    <dbReference type="NCBI Taxonomy" id="2961651"/>
    <lineage>
        <taxon>Bacteria</taxon>
        <taxon>Bacillati</taxon>
        <taxon>Candidatus Sericytochromatia</taxon>
        <taxon>Candidatus Tanganyikabacteria</taxon>
    </lineage>
</organism>
<evidence type="ECO:0000313" key="17">
    <source>
        <dbReference type="EMBL" id="MBM3275717.1"/>
    </source>
</evidence>
<feature type="non-terminal residue" evidence="17">
    <location>
        <position position="475"/>
    </location>
</feature>
<dbReference type="GO" id="GO:0005886">
    <property type="term" value="C:plasma membrane"/>
    <property type="evidence" value="ECO:0007669"/>
    <property type="project" value="UniProtKB-SubCell"/>
</dbReference>
<keyword evidence="10" id="KW-0472">Membrane</keyword>
<dbReference type="Proteomes" id="UP000703893">
    <property type="component" value="Unassembled WGS sequence"/>
</dbReference>
<dbReference type="PANTHER" id="PTHR43134:SF3">
    <property type="entry name" value="FLAGELLAR BIOSYNTHESIS PROTEIN FLHF"/>
    <property type="match status" value="1"/>
</dbReference>
<dbReference type="InterPro" id="IPR027417">
    <property type="entry name" value="P-loop_NTPase"/>
</dbReference>
<evidence type="ECO:0000256" key="8">
    <source>
        <dbReference type="ARBA" id="ARBA00022927"/>
    </source>
</evidence>
<evidence type="ECO:0000256" key="4">
    <source>
        <dbReference type="ARBA" id="ARBA00022448"/>
    </source>
</evidence>
<evidence type="ECO:0000256" key="10">
    <source>
        <dbReference type="ARBA" id="ARBA00023136"/>
    </source>
</evidence>
<evidence type="ECO:0000313" key="18">
    <source>
        <dbReference type="Proteomes" id="UP000703893"/>
    </source>
</evidence>
<evidence type="ECO:0000256" key="13">
    <source>
        <dbReference type="ARBA" id="ARBA00030866"/>
    </source>
</evidence>
<comment type="function">
    <text evidence="12">Necessary for flagellar biosynthesis. May be involved in translocation of the flagellum.</text>
</comment>
<proteinExistence type="inferred from homology"/>
<evidence type="ECO:0000256" key="7">
    <source>
        <dbReference type="ARBA" id="ARBA00022795"/>
    </source>
</evidence>
<evidence type="ECO:0000256" key="1">
    <source>
        <dbReference type="ARBA" id="ARBA00004413"/>
    </source>
</evidence>
<dbReference type="GO" id="GO:0044781">
    <property type="term" value="P:bacterial-type flagellum organization"/>
    <property type="evidence" value="ECO:0007669"/>
    <property type="project" value="UniProtKB-KW"/>
</dbReference>
<evidence type="ECO:0000259" key="15">
    <source>
        <dbReference type="SMART" id="SM00382"/>
    </source>
</evidence>
<dbReference type="Pfam" id="PF00448">
    <property type="entry name" value="SRP54"/>
    <property type="match status" value="1"/>
</dbReference>
<dbReference type="Gene3D" id="3.40.50.300">
    <property type="entry name" value="P-loop containing nucleotide triphosphate hydrolases"/>
    <property type="match status" value="1"/>
</dbReference>
<dbReference type="SUPFAM" id="SSF52540">
    <property type="entry name" value="P-loop containing nucleoside triphosphate hydrolases"/>
    <property type="match status" value="1"/>
</dbReference>
<evidence type="ECO:0000256" key="5">
    <source>
        <dbReference type="ARBA" id="ARBA00022475"/>
    </source>
</evidence>
<comment type="caution">
    <text evidence="17">The sequence shown here is derived from an EMBL/GenBank/DDBJ whole genome shotgun (WGS) entry which is preliminary data.</text>
</comment>
<dbReference type="InterPro" id="IPR003593">
    <property type="entry name" value="AAA+_ATPase"/>
</dbReference>
<keyword evidence="7" id="KW-1005">Bacterial flagellum biogenesis</keyword>
<feature type="region of interest" description="Disordered" evidence="14">
    <location>
        <begin position="56"/>
        <end position="106"/>
    </location>
</feature>
<dbReference type="GO" id="GO:0005525">
    <property type="term" value="F:GTP binding"/>
    <property type="evidence" value="ECO:0007669"/>
    <property type="project" value="UniProtKB-KW"/>
</dbReference>
<evidence type="ECO:0000256" key="12">
    <source>
        <dbReference type="ARBA" id="ARBA00025337"/>
    </source>
</evidence>
<keyword evidence="8" id="KW-0653">Protein transport</keyword>
<evidence type="ECO:0000259" key="16">
    <source>
        <dbReference type="SMART" id="SM00962"/>
    </source>
</evidence>
<evidence type="ECO:0000256" key="6">
    <source>
        <dbReference type="ARBA" id="ARBA00022741"/>
    </source>
</evidence>
<dbReference type="InterPro" id="IPR000897">
    <property type="entry name" value="SRP54_GTPase_dom"/>
</dbReference>
<evidence type="ECO:0000256" key="11">
    <source>
        <dbReference type="ARBA" id="ARBA00023225"/>
    </source>
</evidence>
<evidence type="ECO:0000256" key="9">
    <source>
        <dbReference type="ARBA" id="ARBA00023134"/>
    </source>
</evidence>
<feature type="domain" description="AAA+ ATPase" evidence="15">
    <location>
        <begin position="323"/>
        <end position="469"/>
    </location>
</feature>
<name>A0A938BJW3_9BACT</name>
<keyword evidence="9" id="KW-0342">GTP-binding</keyword>
<comment type="subcellular location">
    <subcellularLocation>
        <location evidence="1">Cell membrane</location>
        <topology evidence="1">Peripheral membrane protein</topology>
        <orientation evidence="1">Cytoplasmic side</orientation>
    </subcellularLocation>
</comment>
<dbReference type="AlphaFoldDB" id="A0A938BJW3"/>
<keyword evidence="6" id="KW-0547">Nucleotide-binding</keyword>
<dbReference type="GO" id="GO:0006614">
    <property type="term" value="P:SRP-dependent cotranslational protein targeting to membrane"/>
    <property type="evidence" value="ECO:0007669"/>
    <property type="project" value="InterPro"/>
</dbReference>
<reference evidence="17 18" key="1">
    <citation type="submission" date="2019-03" db="EMBL/GenBank/DDBJ databases">
        <title>Lake Tanganyika Metagenome-Assembled Genomes (MAGs).</title>
        <authorList>
            <person name="Tran P."/>
        </authorList>
    </citation>
    <scope>NUCLEOTIDE SEQUENCE [LARGE SCALE GENOMIC DNA]</scope>
    <source>
        <strain evidence="17">K_DeepCast_65m_m2_236</strain>
    </source>
</reference>
<dbReference type="InterPro" id="IPR047040">
    <property type="entry name" value="FlhF__GTPase_dom"/>
</dbReference>
<dbReference type="SMART" id="SM00382">
    <property type="entry name" value="AAA"/>
    <property type="match status" value="1"/>
</dbReference>
<dbReference type="EMBL" id="VGJX01000691">
    <property type="protein sequence ID" value="MBM3275717.1"/>
    <property type="molecule type" value="Genomic_DNA"/>
</dbReference>
<dbReference type="Gene3D" id="1.20.120.1380">
    <property type="entry name" value="Flagellar FlhF biosynthesis protein, N domain"/>
    <property type="match status" value="1"/>
</dbReference>
<evidence type="ECO:0000256" key="2">
    <source>
        <dbReference type="ARBA" id="ARBA00008531"/>
    </source>
</evidence>
<dbReference type="GO" id="GO:0003924">
    <property type="term" value="F:GTPase activity"/>
    <property type="evidence" value="ECO:0007669"/>
    <property type="project" value="InterPro"/>
</dbReference>
<dbReference type="SMART" id="SM00962">
    <property type="entry name" value="SRP54"/>
    <property type="match status" value="1"/>
</dbReference>
<dbReference type="GO" id="GO:0015031">
    <property type="term" value="P:protein transport"/>
    <property type="evidence" value="ECO:0007669"/>
    <property type="project" value="UniProtKB-KW"/>
</dbReference>
<dbReference type="PANTHER" id="PTHR43134">
    <property type="entry name" value="SIGNAL RECOGNITION PARTICLE RECEPTOR SUBUNIT ALPHA"/>
    <property type="match status" value="1"/>
</dbReference>
<gene>
    <name evidence="17" type="ORF">FJZ00_11230</name>
</gene>
<evidence type="ECO:0000256" key="3">
    <source>
        <dbReference type="ARBA" id="ARBA00014919"/>
    </source>
</evidence>
<keyword evidence="4" id="KW-0813">Transport</keyword>